<keyword evidence="2" id="KW-0732">Signal</keyword>
<protein>
    <submittedName>
        <fullName evidence="3">Uncharacterized protein</fullName>
    </submittedName>
</protein>
<dbReference type="RefSeq" id="XP_009160791.1">
    <property type="nucleotide sequence ID" value="XM_009162543.1"/>
</dbReference>
<feature type="region of interest" description="Disordered" evidence="1">
    <location>
        <begin position="62"/>
        <end position="81"/>
    </location>
</feature>
<feature type="compositionally biased region" description="Polar residues" evidence="1">
    <location>
        <begin position="151"/>
        <end position="163"/>
    </location>
</feature>
<proteinExistence type="predicted"/>
<dbReference type="AlphaFoldDB" id="H6C8A3"/>
<evidence type="ECO:0000256" key="2">
    <source>
        <dbReference type="SAM" id="SignalP"/>
    </source>
</evidence>
<feature type="region of interest" description="Disordered" evidence="1">
    <location>
        <begin position="151"/>
        <end position="183"/>
    </location>
</feature>
<evidence type="ECO:0000313" key="3">
    <source>
        <dbReference type="EMBL" id="EHY60330.1"/>
    </source>
</evidence>
<dbReference type="Proteomes" id="UP000007304">
    <property type="component" value="Unassembled WGS sequence"/>
</dbReference>
<gene>
    <name evidence="3" type="ORF">HMPREF1120_08296</name>
</gene>
<feature type="signal peptide" evidence="2">
    <location>
        <begin position="1"/>
        <end position="19"/>
    </location>
</feature>
<evidence type="ECO:0000256" key="1">
    <source>
        <dbReference type="SAM" id="MobiDB-lite"/>
    </source>
</evidence>
<dbReference type="PROSITE" id="PS51257">
    <property type="entry name" value="PROKAR_LIPOPROTEIN"/>
    <property type="match status" value="1"/>
</dbReference>
<feature type="compositionally biased region" description="Polar residues" evidence="1">
    <location>
        <begin position="62"/>
        <end position="73"/>
    </location>
</feature>
<organism evidence="3 4">
    <name type="scientific">Exophiala dermatitidis (strain ATCC 34100 / CBS 525.76 / NIH/UT8656)</name>
    <name type="common">Black yeast</name>
    <name type="synonym">Wangiella dermatitidis</name>
    <dbReference type="NCBI Taxonomy" id="858893"/>
    <lineage>
        <taxon>Eukaryota</taxon>
        <taxon>Fungi</taxon>
        <taxon>Dikarya</taxon>
        <taxon>Ascomycota</taxon>
        <taxon>Pezizomycotina</taxon>
        <taxon>Eurotiomycetes</taxon>
        <taxon>Chaetothyriomycetidae</taxon>
        <taxon>Chaetothyriales</taxon>
        <taxon>Herpotrichiellaceae</taxon>
        <taxon>Exophiala</taxon>
    </lineage>
</organism>
<reference evidence="3" key="1">
    <citation type="submission" date="2011-07" db="EMBL/GenBank/DDBJ databases">
        <title>The Genome Sequence of Exophiala (Wangiella) dermatitidis NIH/UT8656.</title>
        <authorList>
            <consortium name="The Broad Institute Genome Sequencing Platform"/>
            <person name="Cuomo C."/>
            <person name="Wang Z."/>
            <person name="Hunicke-Smith S."/>
            <person name="Szanislo P.J."/>
            <person name="Earl A."/>
            <person name="Young S.K."/>
            <person name="Zeng Q."/>
            <person name="Gargeya S."/>
            <person name="Fitzgerald M."/>
            <person name="Haas B."/>
            <person name="Abouelleil A."/>
            <person name="Alvarado L."/>
            <person name="Arachchi H.M."/>
            <person name="Berlin A."/>
            <person name="Brown A."/>
            <person name="Chapman S.B."/>
            <person name="Chen Z."/>
            <person name="Dunbar C."/>
            <person name="Freedman E."/>
            <person name="Gearin G."/>
            <person name="Gellesch M."/>
            <person name="Goldberg J."/>
            <person name="Griggs A."/>
            <person name="Gujja S."/>
            <person name="Heiman D."/>
            <person name="Howarth C."/>
            <person name="Larson L."/>
            <person name="Lui A."/>
            <person name="MacDonald P.J.P."/>
            <person name="Montmayeur A."/>
            <person name="Murphy C."/>
            <person name="Neiman D."/>
            <person name="Pearson M."/>
            <person name="Priest M."/>
            <person name="Roberts A."/>
            <person name="Saif S."/>
            <person name="Shea T."/>
            <person name="Shenoy N."/>
            <person name="Sisk P."/>
            <person name="Stolte C."/>
            <person name="Sykes S."/>
            <person name="Wortman J."/>
            <person name="Nusbaum C."/>
            <person name="Birren B."/>
        </authorList>
    </citation>
    <scope>NUCLEOTIDE SEQUENCE</scope>
    <source>
        <strain evidence="3">NIH/UT8656</strain>
    </source>
</reference>
<dbReference type="OrthoDB" id="4161572at2759"/>
<dbReference type="VEuPathDB" id="FungiDB:HMPREF1120_08296"/>
<keyword evidence="4" id="KW-1185">Reference proteome</keyword>
<feature type="region of interest" description="Disordered" evidence="1">
    <location>
        <begin position="25"/>
        <end position="49"/>
    </location>
</feature>
<evidence type="ECO:0000313" key="4">
    <source>
        <dbReference type="Proteomes" id="UP000007304"/>
    </source>
</evidence>
<sequence length="353" mass="37049">MKNPAIFLLLTSVGCMAFGTRPPHHSAHPLTPSHVHGTSSHHRGDVATGWPAKHTFSTVTLSRANHGPNNSGHAESYGFEPSSQPYVARLANGDKDHERWHHAISHMQTHSGHHGPPKIAPPPPGMAKVPRSAQPGPEGLIHISASSPEMLNKTSVPQPTGAGTENHKDGGGAAVAGGGGHRGEAARMPRLLGVLSAPFMFGRHIKAAVLHLNKYQAQADPDPPEKYVAPVCGNPYCKSGASRAMANPLRFPVYILARGCAIFGKAGAWAVGSRIEGGGHGPALSLQADQGPVPLHAGGISNHGDKHQPCVMADGRKDLVLEDGRNARWSLGVGSALMGLWRRLRDSASQGQG</sequence>
<feature type="compositionally biased region" description="Gly residues" evidence="1">
    <location>
        <begin position="171"/>
        <end position="180"/>
    </location>
</feature>
<accession>H6C8A3</accession>
<dbReference type="EMBL" id="JH226136">
    <property type="protein sequence ID" value="EHY60330.1"/>
    <property type="molecule type" value="Genomic_DNA"/>
</dbReference>
<dbReference type="InParanoid" id="H6C8A3"/>
<name>H6C8A3_EXODN</name>
<feature type="chain" id="PRO_5003603107" evidence="2">
    <location>
        <begin position="20"/>
        <end position="353"/>
    </location>
</feature>
<dbReference type="HOGENOM" id="CLU_785341_0_0_1"/>
<feature type="region of interest" description="Disordered" evidence="1">
    <location>
        <begin position="107"/>
        <end position="134"/>
    </location>
</feature>
<dbReference type="GeneID" id="20312935"/>